<organism evidence="1 2">
    <name type="scientific">Candidatus Giovannonibacteria bacterium RIFCSPLOWO2_01_FULL_45_34</name>
    <dbReference type="NCBI Taxonomy" id="1798351"/>
    <lineage>
        <taxon>Bacteria</taxon>
        <taxon>Candidatus Giovannoniibacteriota</taxon>
    </lineage>
</organism>
<dbReference type="Pfam" id="PF11104">
    <property type="entry name" value="PilM_2"/>
    <property type="match status" value="1"/>
</dbReference>
<dbReference type="InterPro" id="IPR005883">
    <property type="entry name" value="PilM"/>
</dbReference>
<name>A0A1F5X0R7_9BACT</name>
<dbReference type="EMBL" id="MFID01000010">
    <property type="protein sequence ID" value="OGF81460.1"/>
    <property type="molecule type" value="Genomic_DNA"/>
</dbReference>
<accession>A0A1F5X0R7</accession>
<dbReference type="STRING" id="1798351.A2930_04420"/>
<dbReference type="InterPro" id="IPR043129">
    <property type="entry name" value="ATPase_NBD"/>
</dbReference>
<dbReference type="PANTHER" id="PTHR32432:SF3">
    <property type="entry name" value="ETHANOLAMINE UTILIZATION PROTEIN EUTJ"/>
    <property type="match status" value="1"/>
</dbReference>
<reference evidence="1 2" key="1">
    <citation type="journal article" date="2016" name="Nat. Commun.">
        <title>Thousands of microbial genomes shed light on interconnected biogeochemical processes in an aquifer system.</title>
        <authorList>
            <person name="Anantharaman K."/>
            <person name="Brown C.T."/>
            <person name="Hug L.A."/>
            <person name="Sharon I."/>
            <person name="Castelle C.J."/>
            <person name="Probst A.J."/>
            <person name="Thomas B.C."/>
            <person name="Singh A."/>
            <person name="Wilkins M.J."/>
            <person name="Karaoz U."/>
            <person name="Brodie E.L."/>
            <person name="Williams K.H."/>
            <person name="Hubbard S.S."/>
            <person name="Banfield J.F."/>
        </authorList>
    </citation>
    <scope>NUCLEOTIDE SEQUENCE [LARGE SCALE GENOMIC DNA]</scope>
</reference>
<protein>
    <recommendedName>
        <fullName evidence="3">SHS2 domain-containing protein</fullName>
    </recommendedName>
</protein>
<gene>
    <name evidence="1" type="ORF">A2930_04420</name>
</gene>
<evidence type="ECO:0000313" key="1">
    <source>
        <dbReference type="EMBL" id="OGF81460.1"/>
    </source>
</evidence>
<dbReference type="SUPFAM" id="SSF53067">
    <property type="entry name" value="Actin-like ATPase domain"/>
    <property type="match status" value="2"/>
</dbReference>
<sequence length="350" mass="39046">MRIPNFLKFPVYSFDLSDRSYKYLLLKEAKGRVLVRDFGEGEIQPGIMVKGEIIKPDLLIALLKGIISKKKIKYVALALPEEKGFLRTVRLTGIKEEEIGQALELQLEEHIPLPAAEVAFNYSLGGKEKDHIDVILEAFPKTIVESYLDVFYRAGALPIYIESELNASKSSIIPADFKKAAMLIDFGRMRTSVSIVEGGALRFATTIPIGGQALDEIIAKTLNVSLARAGELKVENGFLKKKSEEGVFEAIVPIVSAIKEEAQKYIDYWQTHSEKREAPERVYLYGGEANLLGFPEYLMGEFGIEVSVADPWVNVIFPGKYLPAIEWKDSIRYTTPVGLSLNAIKKEGIL</sequence>
<comment type="caution">
    <text evidence="1">The sequence shown here is derived from an EMBL/GenBank/DDBJ whole genome shotgun (WGS) entry which is preliminary data.</text>
</comment>
<dbReference type="Proteomes" id="UP000178114">
    <property type="component" value="Unassembled WGS sequence"/>
</dbReference>
<proteinExistence type="predicted"/>
<dbReference type="AlphaFoldDB" id="A0A1F5X0R7"/>
<evidence type="ECO:0000313" key="2">
    <source>
        <dbReference type="Proteomes" id="UP000178114"/>
    </source>
</evidence>
<dbReference type="Gene3D" id="3.30.420.40">
    <property type="match status" value="2"/>
</dbReference>
<dbReference type="InterPro" id="IPR050696">
    <property type="entry name" value="FtsA/MreB"/>
</dbReference>
<evidence type="ECO:0008006" key="3">
    <source>
        <dbReference type="Google" id="ProtNLM"/>
    </source>
</evidence>
<dbReference type="PANTHER" id="PTHR32432">
    <property type="entry name" value="CELL DIVISION PROTEIN FTSA-RELATED"/>
    <property type="match status" value="1"/>
</dbReference>
<dbReference type="CDD" id="cd24049">
    <property type="entry name" value="ASKHA_NBD_PilM"/>
    <property type="match status" value="1"/>
</dbReference>
<dbReference type="Gene3D" id="3.30.1490.300">
    <property type="match status" value="1"/>
</dbReference>